<dbReference type="GO" id="GO:0005506">
    <property type="term" value="F:iron ion binding"/>
    <property type="evidence" value="ECO:0007669"/>
    <property type="project" value="InterPro"/>
</dbReference>
<dbReference type="Proteomes" id="UP001347796">
    <property type="component" value="Unassembled WGS sequence"/>
</dbReference>
<dbReference type="PANTHER" id="PTHR24300">
    <property type="entry name" value="CYTOCHROME P450 508A4-RELATED"/>
    <property type="match status" value="1"/>
</dbReference>
<gene>
    <name evidence="4" type="ORF">SNE40_020349</name>
</gene>
<evidence type="ECO:0000256" key="3">
    <source>
        <dbReference type="ARBA" id="ARBA00023004"/>
    </source>
</evidence>
<protein>
    <recommendedName>
        <fullName evidence="6">Cytochrome P450</fullName>
    </recommendedName>
</protein>
<keyword evidence="3" id="KW-0408">Iron</keyword>
<organism evidence="4 5">
    <name type="scientific">Patella caerulea</name>
    <name type="common">Rayed Mediterranean limpet</name>
    <dbReference type="NCBI Taxonomy" id="87958"/>
    <lineage>
        <taxon>Eukaryota</taxon>
        <taxon>Metazoa</taxon>
        <taxon>Spiralia</taxon>
        <taxon>Lophotrochozoa</taxon>
        <taxon>Mollusca</taxon>
        <taxon>Gastropoda</taxon>
        <taxon>Patellogastropoda</taxon>
        <taxon>Patelloidea</taxon>
        <taxon>Patellidae</taxon>
        <taxon>Patella</taxon>
    </lineage>
</organism>
<dbReference type="GO" id="GO:0006082">
    <property type="term" value="P:organic acid metabolic process"/>
    <property type="evidence" value="ECO:0007669"/>
    <property type="project" value="TreeGrafter"/>
</dbReference>
<dbReference type="Pfam" id="PF00067">
    <property type="entry name" value="p450"/>
    <property type="match status" value="1"/>
</dbReference>
<dbReference type="InterPro" id="IPR050182">
    <property type="entry name" value="Cytochrome_P450_fam2"/>
</dbReference>
<name>A0AAN8G782_PATCE</name>
<evidence type="ECO:0000256" key="1">
    <source>
        <dbReference type="ARBA" id="ARBA00010617"/>
    </source>
</evidence>
<dbReference type="AlphaFoldDB" id="A0AAN8G782"/>
<reference evidence="4 5" key="1">
    <citation type="submission" date="2024-01" db="EMBL/GenBank/DDBJ databases">
        <title>The genome of the rayed Mediterranean limpet Patella caerulea (Linnaeus, 1758).</title>
        <authorList>
            <person name="Anh-Thu Weber A."/>
            <person name="Halstead-Nussloch G."/>
        </authorList>
    </citation>
    <scope>NUCLEOTIDE SEQUENCE [LARGE SCALE GENOMIC DNA]</scope>
    <source>
        <strain evidence="4">AATW-2023a</strain>
        <tissue evidence="4">Whole specimen</tissue>
    </source>
</reference>
<proteinExistence type="inferred from homology"/>
<comment type="similarity">
    <text evidence="1">Belongs to the cytochrome P450 family.</text>
</comment>
<dbReference type="GO" id="GO:0020037">
    <property type="term" value="F:heme binding"/>
    <property type="evidence" value="ECO:0007669"/>
    <property type="project" value="InterPro"/>
</dbReference>
<keyword evidence="2" id="KW-0479">Metal-binding</keyword>
<dbReference type="EMBL" id="JAZGQO010000015">
    <property type="protein sequence ID" value="KAK6169268.1"/>
    <property type="molecule type" value="Genomic_DNA"/>
</dbReference>
<dbReference type="InterPro" id="IPR036396">
    <property type="entry name" value="Cyt_P450_sf"/>
</dbReference>
<evidence type="ECO:0000313" key="5">
    <source>
        <dbReference type="Proteomes" id="UP001347796"/>
    </source>
</evidence>
<dbReference type="Gene3D" id="1.10.630.10">
    <property type="entry name" value="Cytochrome P450"/>
    <property type="match status" value="1"/>
</dbReference>
<dbReference type="InterPro" id="IPR001128">
    <property type="entry name" value="Cyt_P450"/>
</dbReference>
<dbReference type="PANTHER" id="PTHR24300:SF319">
    <property type="entry name" value="CYTOCHROME P450, FAMILY 2, SUBFAMILY AC, POLYPEPTIDE 1"/>
    <property type="match status" value="1"/>
</dbReference>
<accession>A0AAN8G782</accession>
<evidence type="ECO:0008006" key="6">
    <source>
        <dbReference type="Google" id="ProtNLM"/>
    </source>
</evidence>
<comment type="caution">
    <text evidence="4">The sequence shown here is derived from an EMBL/GenBank/DDBJ whole genome shotgun (WGS) entry which is preliminary data.</text>
</comment>
<evidence type="ECO:0000256" key="2">
    <source>
        <dbReference type="ARBA" id="ARBA00022723"/>
    </source>
</evidence>
<dbReference type="GO" id="GO:0005737">
    <property type="term" value="C:cytoplasm"/>
    <property type="evidence" value="ECO:0007669"/>
    <property type="project" value="TreeGrafter"/>
</dbReference>
<dbReference type="GO" id="GO:0016712">
    <property type="term" value="F:oxidoreductase activity, acting on paired donors, with incorporation or reduction of molecular oxygen, reduced flavin or flavoprotein as one donor, and incorporation of one atom of oxygen"/>
    <property type="evidence" value="ECO:0007669"/>
    <property type="project" value="TreeGrafter"/>
</dbReference>
<dbReference type="GO" id="GO:0006805">
    <property type="term" value="P:xenobiotic metabolic process"/>
    <property type="evidence" value="ECO:0007669"/>
    <property type="project" value="TreeGrafter"/>
</dbReference>
<dbReference type="SUPFAM" id="SSF48264">
    <property type="entry name" value="Cytochrome P450"/>
    <property type="match status" value="1"/>
</dbReference>
<evidence type="ECO:0000313" key="4">
    <source>
        <dbReference type="EMBL" id="KAK6169268.1"/>
    </source>
</evidence>
<keyword evidence="5" id="KW-1185">Reference proteome</keyword>
<sequence>MHVGFVSKFHFSGIVFSSGKLWKEQRKFALETLREFGFGRTVLEDKILEEIGYFVEVIGHHNGKAFNMRRLTQASVSNVISSIVYGQRFDYGDPVFKDFVERVDENFAVKH</sequence>